<sequence>MSVETLLKIVPKFNGKSGAIEWLYKFEAIIDLLGIPAEKILSHIILFLDGEAYLWYSSVLNFSMFSSLDVFRDLFLKWFAPPTEKVMDNLSKCTFTEGGRFRDYVMSQSKLFSSLNQRLDNVAKIQWFIRGLPQNRRQDFSF</sequence>
<reference evidence="1" key="1">
    <citation type="submission" date="2022-04" db="EMBL/GenBank/DDBJ databases">
        <title>Genome of the entomopathogenic fungus Entomophthora muscae.</title>
        <authorList>
            <person name="Elya C."/>
            <person name="Lovett B.R."/>
            <person name="Lee E."/>
            <person name="Macias A.M."/>
            <person name="Hajek A.E."/>
            <person name="De Bivort B.L."/>
            <person name="Kasson M.T."/>
            <person name="De Fine Licht H.H."/>
            <person name="Stajich J.E."/>
        </authorList>
    </citation>
    <scope>NUCLEOTIDE SEQUENCE</scope>
    <source>
        <strain evidence="1">Berkeley</strain>
    </source>
</reference>
<dbReference type="Proteomes" id="UP001165960">
    <property type="component" value="Unassembled WGS sequence"/>
</dbReference>
<keyword evidence="2" id="KW-1185">Reference proteome</keyword>
<accession>A0ACC2UIH3</accession>
<proteinExistence type="predicted"/>
<evidence type="ECO:0000313" key="2">
    <source>
        <dbReference type="Proteomes" id="UP001165960"/>
    </source>
</evidence>
<gene>
    <name evidence="1" type="ORF">DSO57_1004169</name>
</gene>
<protein>
    <submittedName>
        <fullName evidence="1">Uncharacterized protein</fullName>
    </submittedName>
</protein>
<comment type="caution">
    <text evidence="1">The sequence shown here is derived from an EMBL/GenBank/DDBJ whole genome shotgun (WGS) entry which is preliminary data.</text>
</comment>
<evidence type="ECO:0000313" key="1">
    <source>
        <dbReference type="EMBL" id="KAJ9086446.1"/>
    </source>
</evidence>
<dbReference type="EMBL" id="QTSX02000720">
    <property type="protein sequence ID" value="KAJ9086446.1"/>
    <property type="molecule type" value="Genomic_DNA"/>
</dbReference>
<organism evidence="1 2">
    <name type="scientific">Entomophthora muscae</name>
    <dbReference type="NCBI Taxonomy" id="34485"/>
    <lineage>
        <taxon>Eukaryota</taxon>
        <taxon>Fungi</taxon>
        <taxon>Fungi incertae sedis</taxon>
        <taxon>Zoopagomycota</taxon>
        <taxon>Entomophthoromycotina</taxon>
        <taxon>Entomophthoromycetes</taxon>
        <taxon>Entomophthorales</taxon>
        <taxon>Entomophthoraceae</taxon>
        <taxon>Entomophthora</taxon>
    </lineage>
</organism>
<name>A0ACC2UIH3_9FUNG</name>